<organism evidence="1 2">
    <name type="scientific">Rhodofomes roseus</name>
    <dbReference type="NCBI Taxonomy" id="34475"/>
    <lineage>
        <taxon>Eukaryota</taxon>
        <taxon>Fungi</taxon>
        <taxon>Dikarya</taxon>
        <taxon>Basidiomycota</taxon>
        <taxon>Agaricomycotina</taxon>
        <taxon>Agaricomycetes</taxon>
        <taxon>Polyporales</taxon>
        <taxon>Rhodofomes</taxon>
    </lineage>
</organism>
<accession>A0A4Y9YL97</accession>
<sequence>MDNISATMNNHRRPSIAEDITAHDLDVVDADSDHDVSHGPATNIRTVQYLDACWGDIPLEGRMILRNPSNFRGLQTLRLDALDTINTKQLMQLLNLVTVCDVTTLRVALCKWNILNHTPDQISSLLPLRLEYLELFEKQNNPFISWRPVMQWLLGKRPVCVVKDATIVWRSLDIVPLLDLLRKTVPNMRRLELVLHSFESWDCSKSDLLQEYREDFPDRPTAEDVVEREHAACTGVTLPDDLPWDEWCHLDCLGRLWEQALPMDTAYRLAIGSLEARPFCNSNVAEIDATLHWTPLAIAVMQAICQTINPSIEWVWLAIRIRDLDDVDWAALDSLFGELDKALRCVRAPDLYYDVWIQAADPHGRLIDDDGLKRVLQNSLPRLYNSLAKPRVRGLLLPATYVWEMVDRTYEQFGLSDP</sequence>
<protein>
    <submittedName>
        <fullName evidence="1">Uncharacterized protein</fullName>
    </submittedName>
</protein>
<dbReference type="AlphaFoldDB" id="A0A4Y9YL97"/>
<dbReference type="EMBL" id="SEKV01000138">
    <property type="protein sequence ID" value="TFY63195.1"/>
    <property type="molecule type" value="Genomic_DNA"/>
</dbReference>
<evidence type="ECO:0000313" key="2">
    <source>
        <dbReference type="Proteomes" id="UP000298390"/>
    </source>
</evidence>
<proteinExistence type="predicted"/>
<name>A0A4Y9YL97_9APHY</name>
<gene>
    <name evidence="1" type="ORF">EVJ58_g3394</name>
</gene>
<reference evidence="1 2" key="1">
    <citation type="submission" date="2019-01" db="EMBL/GenBank/DDBJ databases">
        <title>Genome sequencing of the rare red list fungi Fomitopsis rosea.</title>
        <authorList>
            <person name="Buettner E."/>
            <person name="Kellner H."/>
        </authorList>
    </citation>
    <scope>NUCLEOTIDE SEQUENCE [LARGE SCALE GENOMIC DNA]</scope>
    <source>
        <strain evidence="1 2">DSM 105464</strain>
    </source>
</reference>
<dbReference type="Proteomes" id="UP000298390">
    <property type="component" value="Unassembled WGS sequence"/>
</dbReference>
<comment type="caution">
    <text evidence="1">The sequence shown here is derived from an EMBL/GenBank/DDBJ whole genome shotgun (WGS) entry which is preliminary data.</text>
</comment>
<evidence type="ECO:0000313" key="1">
    <source>
        <dbReference type="EMBL" id="TFY63195.1"/>
    </source>
</evidence>